<feature type="coiled-coil region" evidence="1">
    <location>
        <begin position="6"/>
        <end position="40"/>
    </location>
</feature>
<reference evidence="3 4" key="1">
    <citation type="submission" date="2017-11" db="EMBL/GenBank/DDBJ databases">
        <title>Genome sequence of Entomoplasma ellychniae ELCN-1 (ATCC 43707).</title>
        <authorList>
            <person name="Lo W.-S."/>
            <person name="Gasparich G.E."/>
            <person name="Kuo C.-H."/>
        </authorList>
    </citation>
    <scope>NUCLEOTIDE SEQUENCE [LARGE SCALE GENOMIC DNA]</scope>
    <source>
        <strain evidence="3 4">ELCN-1</strain>
    </source>
</reference>
<dbReference type="AlphaFoldDB" id="A0A8E2QVP8"/>
<gene>
    <name evidence="3" type="ORF">EELLY_v1c02320</name>
</gene>
<dbReference type="EMBL" id="PHND01000001">
    <property type="protein sequence ID" value="PPE04552.1"/>
    <property type="molecule type" value="Genomic_DNA"/>
</dbReference>
<keyword evidence="4" id="KW-1185">Reference proteome</keyword>
<keyword evidence="2" id="KW-1133">Transmembrane helix</keyword>
<name>A0A8E2QVP8_9MOLU</name>
<accession>A0A8E2QVP8</accession>
<proteinExistence type="predicted"/>
<feature type="transmembrane region" description="Helical" evidence="2">
    <location>
        <begin position="41"/>
        <end position="62"/>
    </location>
</feature>
<keyword evidence="1" id="KW-0175">Coiled coil</keyword>
<keyword evidence="2" id="KW-0812">Transmembrane</keyword>
<evidence type="ECO:0000313" key="4">
    <source>
        <dbReference type="Proteomes" id="UP000239010"/>
    </source>
</evidence>
<protein>
    <submittedName>
        <fullName evidence="3">Uncharacterized protein</fullName>
    </submittedName>
</protein>
<evidence type="ECO:0000256" key="1">
    <source>
        <dbReference type="SAM" id="Coils"/>
    </source>
</evidence>
<evidence type="ECO:0000256" key="2">
    <source>
        <dbReference type="SAM" id="Phobius"/>
    </source>
</evidence>
<keyword evidence="2" id="KW-0472">Membrane</keyword>
<organism evidence="3 4">
    <name type="scientific">Entomoplasma ellychniae</name>
    <dbReference type="NCBI Taxonomy" id="2114"/>
    <lineage>
        <taxon>Bacteria</taxon>
        <taxon>Bacillati</taxon>
        <taxon>Mycoplasmatota</taxon>
        <taxon>Mollicutes</taxon>
        <taxon>Entomoplasmatales</taxon>
        <taxon>Entomoplasmataceae</taxon>
        <taxon>Entomoplasma</taxon>
    </lineage>
</organism>
<dbReference type="Proteomes" id="UP000239010">
    <property type="component" value="Unassembled WGS sequence"/>
</dbReference>
<sequence>MDIKFNKNENLTIEQLQLQNEKLKEQHKVLETQIKAVEKKVIGFLWLFWFIPILGWVVYTVIYSKRKQSPEYLKVMLPIKEEITINELQVMHNNILIEKKDIQ</sequence>
<dbReference type="RefSeq" id="WP_104205699.1">
    <property type="nucleotide sequence ID" value="NZ_PHND01000001.1"/>
</dbReference>
<comment type="caution">
    <text evidence="3">The sequence shown here is derived from an EMBL/GenBank/DDBJ whole genome shotgun (WGS) entry which is preliminary data.</text>
</comment>
<evidence type="ECO:0000313" key="3">
    <source>
        <dbReference type="EMBL" id="PPE04552.1"/>
    </source>
</evidence>